<dbReference type="Proteomes" id="UP000233140">
    <property type="component" value="Unassembled WGS sequence"/>
</dbReference>
<dbReference type="InterPro" id="IPR057437">
    <property type="entry name" value="PIF1/LRR1_PH"/>
</dbReference>
<dbReference type="Pfam" id="PF25344">
    <property type="entry name" value="PH_LRR1"/>
    <property type="match status" value="1"/>
</dbReference>
<proteinExistence type="predicted"/>
<accession>A0A2K5XAV3</accession>
<organism evidence="3 4">
    <name type="scientific">Mandrillus leucophaeus</name>
    <name type="common">Drill</name>
    <name type="synonym">Papio leucophaeus</name>
    <dbReference type="NCBI Taxonomy" id="9568"/>
    <lineage>
        <taxon>Eukaryota</taxon>
        <taxon>Metazoa</taxon>
        <taxon>Chordata</taxon>
        <taxon>Craniata</taxon>
        <taxon>Vertebrata</taxon>
        <taxon>Euteleostomi</taxon>
        <taxon>Mammalia</taxon>
        <taxon>Eutheria</taxon>
        <taxon>Euarchontoglires</taxon>
        <taxon>Primates</taxon>
        <taxon>Haplorrhini</taxon>
        <taxon>Catarrhini</taxon>
        <taxon>Cercopithecidae</taxon>
        <taxon>Cercopithecinae</taxon>
        <taxon>Mandrillus</taxon>
    </lineage>
</organism>
<gene>
    <name evidence="3" type="primary">LRR1</name>
</gene>
<dbReference type="AlphaFoldDB" id="A0A2K5XAV3"/>
<dbReference type="GeneTree" id="ENSGT00940000158830"/>
<dbReference type="Ensembl" id="ENSMLET00000001342.1">
    <property type="protein sequence ID" value="ENSMLEP00000000434.1"/>
    <property type="gene ID" value="ENSMLEG00000001144.1"/>
</dbReference>
<keyword evidence="4" id="KW-1185">Reference proteome</keyword>
<feature type="domain" description="PIF1/LRR1 pleckstrin homology" evidence="2">
    <location>
        <begin position="1"/>
        <end position="62"/>
    </location>
</feature>
<name>A0A2K5XAV3_MANLE</name>
<evidence type="ECO:0000313" key="4">
    <source>
        <dbReference type="Proteomes" id="UP000233140"/>
    </source>
</evidence>
<evidence type="ECO:0000313" key="3">
    <source>
        <dbReference type="Ensembl" id="ENSMLEP00000000434.1"/>
    </source>
</evidence>
<sequence>MKLQCEVEVISRHLPALGLRNRGKGVRAVLSLCQQTSRSQPSARAFLLISTLKDKRGTRYEVGL</sequence>
<reference evidence="3" key="1">
    <citation type="submission" date="2025-08" db="UniProtKB">
        <authorList>
            <consortium name="Ensembl"/>
        </authorList>
    </citation>
    <scope>IDENTIFICATION</scope>
</reference>
<reference evidence="3" key="2">
    <citation type="submission" date="2025-09" db="UniProtKB">
        <authorList>
            <consortium name="Ensembl"/>
        </authorList>
    </citation>
    <scope>IDENTIFICATION</scope>
</reference>
<evidence type="ECO:0000256" key="1">
    <source>
        <dbReference type="ARBA" id="ARBA00023242"/>
    </source>
</evidence>
<keyword evidence="1" id="KW-0539">Nucleus</keyword>
<protein>
    <submittedName>
        <fullName evidence="3">Leucine rich repeat protein 1</fullName>
    </submittedName>
</protein>
<evidence type="ECO:0000259" key="2">
    <source>
        <dbReference type="Pfam" id="PF25344"/>
    </source>
</evidence>